<evidence type="ECO:0008006" key="2">
    <source>
        <dbReference type="Google" id="ProtNLM"/>
    </source>
</evidence>
<proteinExistence type="predicted"/>
<name>A0AAW2KCQ8_9LAMI</name>
<organism evidence="1">
    <name type="scientific">Sesamum calycinum</name>
    <dbReference type="NCBI Taxonomy" id="2727403"/>
    <lineage>
        <taxon>Eukaryota</taxon>
        <taxon>Viridiplantae</taxon>
        <taxon>Streptophyta</taxon>
        <taxon>Embryophyta</taxon>
        <taxon>Tracheophyta</taxon>
        <taxon>Spermatophyta</taxon>
        <taxon>Magnoliopsida</taxon>
        <taxon>eudicotyledons</taxon>
        <taxon>Gunneridae</taxon>
        <taxon>Pentapetalae</taxon>
        <taxon>asterids</taxon>
        <taxon>lamiids</taxon>
        <taxon>Lamiales</taxon>
        <taxon>Pedaliaceae</taxon>
        <taxon>Sesamum</taxon>
    </lineage>
</organism>
<reference evidence="1" key="2">
    <citation type="journal article" date="2024" name="Plant">
        <title>Genomic evolution and insights into agronomic trait innovations of Sesamum species.</title>
        <authorList>
            <person name="Miao H."/>
            <person name="Wang L."/>
            <person name="Qu L."/>
            <person name="Liu H."/>
            <person name="Sun Y."/>
            <person name="Le M."/>
            <person name="Wang Q."/>
            <person name="Wei S."/>
            <person name="Zheng Y."/>
            <person name="Lin W."/>
            <person name="Duan Y."/>
            <person name="Cao H."/>
            <person name="Xiong S."/>
            <person name="Wang X."/>
            <person name="Wei L."/>
            <person name="Li C."/>
            <person name="Ma Q."/>
            <person name="Ju M."/>
            <person name="Zhao R."/>
            <person name="Li G."/>
            <person name="Mu C."/>
            <person name="Tian Q."/>
            <person name="Mei H."/>
            <person name="Zhang T."/>
            <person name="Gao T."/>
            <person name="Zhang H."/>
        </authorList>
    </citation>
    <scope>NUCLEOTIDE SEQUENCE</scope>
    <source>
        <strain evidence="1">KEN8</strain>
    </source>
</reference>
<gene>
    <name evidence="1" type="ORF">Scaly_2562600</name>
</gene>
<protein>
    <recommendedName>
        <fullName evidence="2">Reverse transcriptase domain-containing protein</fullName>
    </recommendedName>
</protein>
<evidence type="ECO:0000313" key="1">
    <source>
        <dbReference type="EMBL" id="KAL0304667.1"/>
    </source>
</evidence>
<comment type="caution">
    <text evidence="1">The sequence shown here is derived from an EMBL/GenBank/DDBJ whole genome shotgun (WGS) entry which is preliminary data.</text>
</comment>
<accession>A0AAW2KCQ8</accession>
<reference evidence="1" key="1">
    <citation type="submission" date="2020-06" db="EMBL/GenBank/DDBJ databases">
        <authorList>
            <person name="Li T."/>
            <person name="Hu X."/>
            <person name="Zhang T."/>
            <person name="Song X."/>
            <person name="Zhang H."/>
            <person name="Dai N."/>
            <person name="Sheng W."/>
            <person name="Hou X."/>
            <person name="Wei L."/>
        </authorList>
    </citation>
    <scope>NUCLEOTIDE SEQUENCE</scope>
    <source>
        <strain evidence="1">KEN8</strain>
        <tissue evidence="1">Leaf</tissue>
    </source>
</reference>
<dbReference type="AlphaFoldDB" id="A0AAW2KCQ8"/>
<dbReference type="EMBL" id="JACGWM010000475">
    <property type="protein sequence ID" value="KAL0304667.1"/>
    <property type="molecule type" value="Genomic_DNA"/>
</dbReference>
<sequence length="110" mass="12557">MSKARLCKEATVEEVKHVVFDLEAVKDFLSGTKLLISFTATSIVLIPKTRQTGDNILLAQEIIHYLGVNKMDWNVALKLDIAKAYDKVDWIFLESVLRQLGFPPRWIQLV</sequence>